<proteinExistence type="predicted"/>
<dbReference type="PANTHER" id="PTHR43280:SF28">
    <property type="entry name" value="HTH-TYPE TRANSCRIPTIONAL ACTIVATOR RHAS"/>
    <property type="match status" value="1"/>
</dbReference>
<dbReference type="InterPro" id="IPR020449">
    <property type="entry name" value="Tscrpt_reg_AraC-type_HTH"/>
</dbReference>
<dbReference type="Gene3D" id="2.60.120.280">
    <property type="entry name" value="Regulatory protein AraC"/>
    <property type="match status" value="1"/>
</dbReference>
<organism evidence="5 6">
    <name type="scientific">Gracilibacillus halotolerans</name>
    <dbReference type="NCBI Taxonomy" id="74386"/>
    <lineage>
        <taxon>Bacteria</taxon>
        <taxon>Bacillati</taxon>
        <taxon>Bacillota</taxon>
        <taxon>Bacilli</taxon>
        <taxon>Bacillales</taxon>
        <taxon>Bacillaceae</taxon>
        <taxon>Gracilibacillus</taxon>
    </lineage>
</organism>
<dbReference type="PRINTS" id="PR00032">
    <property type="entry name" value="HTHARAC"/>
</dbReference>
<evidence type="ECO:0000259" key="4">
    <source>
        <dbReference type="PROSITE" id="PS01124"/>
    </source>
</evidence>
<dbReference type="SUPFAM" id="SSF51215">
    <property type="entry name" value="Regulatory protein AraC"/>
    <property type="match status" value="1"/>
</dbReference>
<dbReference type="Pfam" id="PF02311">
    <property type="entry name" value="AraC_binding"/>
    <property type="match status" value="1"/>
</dbReference>
<accession>A0A841RT96</accession>
<dbReference type="RefSeq" id="WP_184251326.1">
    <property type="nucleotide sequence ID" value="NZ_BAAACU010000023.1"/>
</dbReference>
<evidence type="ECO:0000256" key="3">
    <source>
        <dbReference type="ARBA" id="ARBA00023163"/>
    </source>
</evidence>
<dbReference type="GO" id="GO:0003700">
    <property type="term" value="F:DNA-binding transcription factor activity"/>
    <property type="evidence" value="ECO:0007669"/>
    <property type="project" value="InterPro"/>
</dbReference>
<evidence type="ECO:0000256" key="1">
    <source>
        <dbReference type="ARBA" id="ARBA00023015"/>
    </source>
</evidence>
<sequence length="278" mass="32683">MEEKIRFSFPISKNPLPLYIETIGYNSYELDFNRPEGYPYYHWLHTCKGEGIIELEGKKYTLPKGRAILLAPYTPHKYYSDHNAPVHWETYYMTFTGEAIEAILKSLDMNYTAFYEQTDSINFNEHVDNMLEVLSNEENPDHFAYEISGKLYQFLMRLRKFGQMNDKISVLQSYEKIKDIVEWLEQVYPQDIGLLEISEKAQVSSQHLNTLFHDTFGISPYSFLVQLRIREAKRLLITETDRSLREIAQLVGFNGVSHFVATFKKREGMTPSQYRSLH</sequence>
<comment type="caution">
    <text evidence="5">The sequence shown here is derived from an EMBL/GenBank/DDBJ whole genome shotgun (WGS) entry which is preliminary data.</text>
</comment>
<dbReference type="AlphaFoldDB" id="A0A841RT96"/>
<dbReference type="PROSITE" id="PS00041">
    <property type="entry name" value="HTH_ARAC_FAMILY_1"/>
    <property type="match status" value="1"/>
</dbReference>
<keyword evidence="3" id="KW-0804">Transcription</keyword>
<keyword evidence="6" id="KW-1185">Reference proteome</keyword>
<dbReference type="PROSITE" id="PS01124">
    <property type="entry name" value="HTH_ARAC_FAMILY_2"/>
    <property type="match status" value="1"/>
</dbReference>
<dbReference type="Proteomes" id="UP000572212">
    <property type="component" value="Unassembled WGS sequence"/>
</dbReference>
<dbReference type="InterPro" id="IPR037923">
    <property type="entry name" value="HTH-like"/>
</dbReference>
<dbReference type="Gene3D" id="1.10.10.60">
    <property type="entry name" value="Homeodomain-like"/>
    <property type="match status" value="2"/>
</dbReference>
<dbReference type="GO" id="GO:0043565">
    <property type="term" value="F:sequence-specific DNA binding"/>
    <property type="evidence" value="ECO:0007669"/>
    <property type="project" value="InterPro"/>
</dbReference>
<keyword evidence="1" id="KW-0805">Transcription regulation</keyword>
<keyword evidence="2 5" id="KW-0238">DNA-binding</keyword>
<dbReference type="SMART" id="SM00342">
    <property type="entry name" value="HTH_ARAC"/>
    <property type="match status" value="1"/>
</dbReference>
<dbReference type="Pfam" id="PF12833">
    <property type="entry name" value="HTH_18"/>
    <property type="match status" value="1"/>
</dbReference>
<evidence type="ECO:0000256" key="2">
    <source>
        <dbReference type="ARBA" id="ARBA00023125"/>
    </source>
</evidence>
<evidence type="ECO:0000313" key="6">
    <source>
        <dbReference type="Proteomes" id="UP000572212"/>
    </source>
</evidence>
<name>A0A841RT96_9BACI</name>
<dbReference type="SUPFAM" id="SSF46689">
    <property type="entry name" value="Homeodomain-like"/>
    <property type="match status" value="2"/>
</dbReference>
<feature type="domain" description="HTH araC/xylS-type" evidence="4">
    <location>
        <begin position="178"/>
        <end position="277"/>
    </location>
</feature>
<dbReference type="InterPro" id="IPR018060">
    <property type="entry name" value="HTH_AraC"/>
</dbReference>
<dbReference type="InterPro" id="IPR003313">
    <property type="entry name" value="AraC-bd"/>
</dbReference>
<evidence type="ECO:0000313" key="5">
    <source>
        <dbReference type="EMBL" id="MBB6514435.1"/>
    </source>
</evidence>
<dbReference type="InterPro" id="IPR018062">
    <property type="entry name" value="HTH_AraC-typ_CS"/>
</dbReference>
<dbReference type="InterPro" id="IPR009057">
    <property type="entry name" value="Homeodomain-like_sf"/>
</dbReference>
<reference evidence="5 6" key="1">
    <citation type="submission" date="2020-08" db="EMBL/GenBank/DDBJ databases">
        <title>Genomic Encyclopedia of Type Strains, Phase IV (KMG-IV): sequencing the most valuable type-strain genomes for metagenomic binning, comparative biology and taxonomic classification.</title>
        <authorList>
            <person name="Goeker M."/>
        </authorList>
    </citation>
    <scope>NUCLEOTIDE SEQUENCE [LARGE SCALE GENOMIC DNA]</scope>
    <source>
        <strain evidence="5 6">DSM 11805</strain>
    </source>
</reference>
<gene>
    <name evidence="5" type="ORF">GGQ92_003286</name>
</gene>
<dbReference type="EMBL" id="JACHON010000045">
    <property type="protein sequence ID" value="MBB6514435.1"/>
    <property type="molecule type" value="Genomic_DNA"/>
</dbReference>
<dbReference type="PANTHER" id="PTHR43280">
    <property type="entry name" value="ARAC-FAMILY TRANSCRIPTIONAL REGULATOR"/>
    <property type="match status" value="1"/>
</dbReference>
<protein>
    <submittedName>
        <fullName evidence="5">AraC-like DNA-binding protein</fullName>
    </submittedName>
</protein>